<keyword evidence="1" id="KW-0732">Signal</keyword>
<reference evidence="2" key="1">
    <citation type="submission" date="2021-01" db="EMBL/GenBank/DDBJ databases">
        <authorList>
            <person name="Corre E."/>
            <person name="Pelletier E."/>
            <person name="Niang G."/>
            <person name="Scheremetjew M."/>
            <person name="Finn R."/>
            <person name="Kale V."/>
            <person name="Holt S."/>
            <person name="Cochrane G."/>
            <person name="Meng A."/>
            <person name="Brown T."/>
            <person name="Cohen L."/>
        </authorList>
    </citation>
    <scope>NUCLEOTIDE SEQUENCE</scope>
    <source>
        <strain evidence="2">308</strain>
    </source>
</reference>
<proteinExistence type="predicted"/>
<dbReference type="InterPro" id="IPR034904">
    <property type="entry name" value="FSCA_dom_sf"/>
</dbReference>
<dbReference type="EMBL" id="HBFR01042749">
    <property type="protein sequence ID" value="CAD8904043.1"/>
    <property type="molecule type" value="Transcribed_RNA"/>
</dbReference>
<gene>
    <name evidence="2" type="ORF">CHYS00102_LOCUS31263</name>
</gene>
<dbReference type="AlphaFoldDB" id="A0A7S1C1Z1"/>
<protein>
    <submittedName>
        <fullName evidence="2">Uncharacterized protein</fullName>
    </submittedName>
</protein>
<accession>A0A7S1C1Z1</accession>
<organism evidence="2">
    <name type="scientific">Corethron hystrix</name>
    <dbReference type="NCBI Taxonomy" id="216773"/>
    <lineage>
        <taxon>Eukaryota</taxon>
        <taxon>Sar</taxon>
        <taxon>Stramenopiles</taxon>
        <taxon>Ochrophyta</taxon>
        <taxon>Bacillariophyta</taxon>
        <taxon>Coscinodiscophyceae</taxon>
        <taxon>Corethrophycidae</taxon>
        <taxon>Corethrales</taxon>
        <taxon>Corethraceae</taxon>
        <taxon>Corethron</taxon>
    </lineage>
</organism>
<feature type="signal peptide" evidence="1">
    <location>
        <begin position="1"/>
        <end position="30"/>
    </location>
</feature>
<dbReference type="PANTHER" id="PTHR36018">
    <property type="entry name" value="OS09G0481800 PROTEIN"/>
    <property type="match status" value="1"/>
</dbReference>
<sequence length="236" mass="25921">MKNFRDSVAILPAILVLLLLICPQLHTSVAFSVYRSKHNDILGRKKDHSVKHTSSFGEVAWTYHQYRRIPTFLSMSDWSGFADDYDDDPLYGNASPADSMQFASENDDAETKAAVGSQLPAPEKLSNVDPIFVPQGTALPLTEENVEGVLAACQEEIGTLFGYTAENRGVGITGGVDFVEMDGPVVILSLKGRFWHTRPMVLERVGAYIMGRIPEVVDVDVLDPYELTQEANDAAA</sequence>
<evidence type="ECO:0000313" key="2">
    <source>
        <dbReference type="EMBL" id="CAD8904043.1"/>
    </source>
</evidence>
<dbReference type="Gene3D" id="3.30.300.130">
    <property type="entry name" value="Fe-S cluster assembly (FSCA)"/>
    <property type="match status" value="1"/>
</dbReference>
<dbReference type="PANTHER" id="PTHR36018:SF1">
    <property type="entry name" value="OS09G0481800 PROTEIN"/>
    <property type="match status" value="1"/>
</dbReference>
<name>A0A7S1C1Z1_9STRA</name>
<feature type="chain" id="PRO_5031538552" evidence="1">
    <location>
        <begin position="31"/>
        <end position="236"/>
    </location>
</feature>
<evidence type="ECO:0000256" key="1">
    <source>
        <dbReference type="SAM" id="SignalP"/>
    </source>
</evidence>